<dbReference type="AlphaFoldDB" id="A0A6C0C6V2"/>
<organism evidence="1">
    <name type="scientific">viral metagenome</name>
    <dbReference type="NCBI Taxonomy" id="1070528"/>
    <lineage>
        <taxon>unclassified sequences</taxon>
        <taxon>metagenomes</taxon>
        <taxon>organismal metagenomes</taxon>
    </lineage>
</organism>
<reference evidence="1" key="1">
    <citation type="journal article" date="2020" name="Nature">
        <title>Giant virus diversity and host interactions through global metagenomics.</title>
        <authorList>
            <person name="Schulz F."/>
            <person name="Roux S."/>
            <person name="Paez-Espino D."/>
            <person name="Jungbluth S."/>
            <person name="Walsh D.A."/>
            <person name="Denef V.J."/>
            <person name="McMahon K.D."/>
            <person name="Konstantinidis K.T."/>
            <person name="Eloe-Fadrosh E.A."/>
            <person name="Kyrpides N.C."/>
            <person name="Woyke T."/>
        </authorList>
    </citation>
    <scope>NUCLEOTIDE SEQUENCE</scope>
    <source>
        <strain evidence="1">GVMAG-M-3300020192-26</strain>
    </source>
</reference>
<evidence type="ECO:0000313" key="1">
    <source>
        <dbReference type="EMBL" id="QHT00053.1"/>
    </source>
</evidence>
<dbReference type="EMBL" id="MN739352">
    <property type="protein sequence ID" value="QHT00053.1"/>
    <property type="molecule type" value="Genomic_DNA"/>
</dbReference>
<sequence length="167" mass="19291">MDKQVNKKMTITELEQRIATIEFNSSYTERLVKNALARFRELFPKKEEVSDLLKWIIISGPTSLKITEQQMLMTRGLVVDITTGCVFGAPIVPPGKIKDEWHIRDLDAFLLKKSVALGDHETTIKSALARFRFVIMERFSTTANFISFLRTNYDAQVLKRFVRVLKH</sequence>
<proteinExistence type="predicted"/>
<name>A0A6C0C6V2_9ZZZZ</name>
<protein>
    <submittedName>
        <fullName evidence="1">Uncharacterized protein</fullName>
    </submittedName>
</protein>
<accession>A0A6C0C6V2</accession>